<dbReference type="InterPro" id="IPR003789">
    <property type="entry name" value="Asn/Gln_tRNA_amidoTrase-B-like"/>
</dbReference>
<dbReference type="Gene3D" id="1.10.1510.10">
    <property type="entry name" value="Uncharacterised protein YqeY/AIM41 PF09424, N-terminal domain"/>
    <property type="match status" value="1"/>
</dbReference>
<gene>
    <name evidence="1" type="ORF">UT19_C0005G0009</name>
</gene>
<evidence type="ECO:0000313" key="1">
    <source>
        <dbReference type="EMBL" id="KKQ93994.1"/>
    </source>
</evidence>
<dbReference type="SUPFAM" id="SSF89095">
    <property type="entry name" value="GatB/YqeY motif"/>
    <property type="match status" value="1"/>
</dbReference>
<reference evidence="1 2" key="1">
    <citation type="journal article" date="2015" name="Nature">
        <title>rRNA introns, odd ribosomes, and small enigmatic genomes across a large radiation of phyla.</title>
        <authorList>
            <person name="Brown C.T."/>
            <person name="Hug L.A."/>
            <person name="Thomas B.C."/>
            <person name="Sharon I."/>
            <person name="Castelle C.J."/>
            <person name="Singh A."/>
            <person name="Wilkins M.J."/>
            <person name="Williams K.H."/>
            <person name="Banfield J.F."/>
        </authorList>
    </citation>
    <scope>NUCLEOTIDE SEQUENCE [LARGE SCALE GENOMIC DNA]</scope>
</reference>
<protein>
    <submittedName>
        <fullName evidence="1">GatB/Yqey</fullName>
    </submittedName>
</protein>
<name>A0A0G0P777_9BACT</name>
<comment type="caution">
    <text evidence="1">The sequence shown here is derived from an EMBL/GenBank/DDBJ whole genome shotgun (WGS) entry which is preliminary data.</text>
</comment>
<dbReference type="PATRIC" id="fig|1618573.3.peg.413"/>
<dbReference type="PANTHER" id="PTHR28055:SF1">
    <property type="entry name" value="ALTERED INHERITANCE OF MITOCHONDRIA PROTEIN 41, MITOCHONDRIAL"/>
    <property type="match status" value="1"/>
</dbReference>
<dbReference type="AlphaFoldDB" id="A0A0G0P777"/>
<dbReference type="EMBL" id="LBVW01000005">
    <property type="protein sequence ID" value="KKQ93994.1"/>
    <property type="molecule type" value="Genomic_DNA"/>
</dbReference>
<dbReference type="Pfam" id="PF09424">
    <property type="entry name" value="YqeY"/>
    <property type="match status" value="1"/>
</dbReference>
<dbReference type="PANTHER" id="PTHR28055">
    <property type="entry name" value="ALTERED INHERITANCE OF MITOCHONDRIA PROTEIN 41, MITOCHONDRIAL"/>
    <property type="match status" value="1"/>
</dbReference>
<evidence type="ECO:0000313" key="2">
    <source>
        <dbReference type="Proteomes" id="UP000034932"/>
    </source>
</evidence>
<dbReference type="InterPro" id="IPR023168">
    <property type="entry name" value="GatB_Yqey_C_2"/>
</dbReference>
<dbReference type="GO" id="GO:0016884">
    <property type="term" value="F:carbon-nitrogen ligase activity, with glutamine as amido-N-donor"/>
    <property type="evidence" value="ECO:0007669"/>
    <property type="project" value="InterPro"/>
</dbReference>
<dbReference type="Proteomes" id="UP000034932">
    <property type="component" value="Unassembled WGS sequence"/>
</dbReference>
<dbReference type="InterPro" id="IPR019004">
    <property type="entry name" value="YqeY/Aim41"/>
</dbReference>
<organism evidence="1 2">
    <name type="scientific">Candidatus Woesebacteria bacterium GW2011_GWB1_39_10b</name>
    <dbReference type="NCBI Taxonomy" id="1618573"/>
    <lineage>
        <taxon>Bacteria</taxon>
        <taxon>Candidatus Woeseibacteriota</taxon>
    </lineage>
</organism>
<dbReference type="InterPro" id="IPR042184">
    <property type="entry name" value="YqeY/Aim41_N"/>
</dbReference>
<accession>A0A0G0P777</accession>
<dbReference type="Gene3D" id="1.10.10.410">
    <property type="match status" value="1"/>
</dbReference>
<proteinExistence type="predicted"/>
<dbReference type="STRING" id="1618573.UT19_C0005G0009"/>
<sequence length="156" mass="17726">MISQDINKKIAEALKARDEIRLSTLRMLSSAFNYEKIAVQRDLTEEDELKVIRREAKKRIDAIESLREARGKTTSSDSTTLDKRLKQEESELEILREFLPAEMADEELQKLVDEAVKEIGASEMKDMGRVIGVVMKKADGKVDGRKVAEMVKSKLT</sequence>